<sequence length="540" mass="60329">MGYDDVIPLIGDFGRYQKRIYFLLCLPAILCAFHKLGNVFLVAEPEYRCKLPSELPNASYHLTPEILNKSYPWDSFKKKYSSCVMLVNNTERKCHEYVYDTDVYGYTAVIEWELTCDKAHTIATSNAIFMVGVMLGSIIFGQLSDKFGRKLIFFISLVIQVVFGLIAAFAPELWSFSLARAIVGATTSGVFLVAYVIALEMVGPQKRLLAGTGCQMFFSAGYMLTAAFAVYINDWRNLQLALTIPGLVFFCYWWFIPESTRWLISQNRISEAKTLIKIAAKANKKTITDDQLHNLLISDAKPVNRLDNQATVLDIFKHSNLRKRSLIILFDWFANNITYYGLSWNTNNLGGNPYINFVISGAVEIPAYIFLLLTLNRWGRKFVMCGCMITAGLALLLTMAIPNDQQWLIVTLAMIGKLAITASYGAVYIFSTEQFPTAIRNAGLGAGSTCARMGSITSPYINLLSKFWDPLPLIVFGSLSLFGGVISLVLPETLNKKLPETIEEGEAFGKKLKKCVDEEQPLSVNGTKKPIRIMKNGGTK</sequence>
<feature type="transmembrane region" description="Helical" evidence="5">
    <location>
        <begin position="238"/>
        <end position="256"/>
    </location>
</feature>
<keyword evidence="2 5" id="KW-0812">Transmembrane</keyword>
<dbReference type="SUPFAM" id="SSF103473">
    <property type="entry name" value="MFS general substrate transporter"/>
    <property type="match status" value="1"/>
</dbReference>
<comment type="subcellular location">
    <subcellularLocation>
        <location evidence="1">Membrane</location>
        <topology evidence="1">Multi-pass membrane protein</topology>
    </subcellularLocation>
</comment>
<feature type="transmembrane region" description="Helical" evidence="5">
    <location>
        <begin position="407"/>
        <end position="430"/>
    </location>
</feature>
<organism evidence="7 8">
    <name type="scientific">Zophobas morio</name>
    <dbReference type="NCBI Taxonomy" id="2755281"/>
    <lineage>
        <taxon>Eukaryota</taxon>
        <taxon>Metazoa</taxon>
        <taxon>Ecdysozoa</taxon>
        <taxon>Arthropoda</taxon>
        <taxon>Hexapoda</taxon>
        <taxon>Insecta</taxon>
        <taxon>Pterygota</taxon>
        <taxon>Neoptera</taxon>
        <taxon>Endopterygota</taxon>
        <taxon>Coleoptera</taxon>
        <taxon>Polyphaga</taxon>
        <taxon>Cucujiformia</taxon>
        <taxon>Tenebrionidae</taxon>
        <taxon>Zophobas</taxon>
    </lineage>
</organism>
<feature type="transmembrane region" description="Helical" evidence="5">
    <location>
        <begin position="20"/>
        <end position="43"/>
    </location>
</feature>
<dbReference type="Gene3D" id="1.20.1250.20">
    <property type="entry name" value="MFS general substrate transporter like domains"/>
    <property type="match status" value="1"/>
</dbReference>
<feature type="transmembrane region" description="Helical" evidence="5">
    <location>
        <begin position="176"/>
        <end position="197"/>
    </location>
</feature>
<dbReference type="GO" id="GO:0016020">
    <property type="term" value="C:membrane"/>
    <property type="evidence" value="ECO:0007669"/>
    <property type="project" value="UniProtKB-SubCell"/>
</dbReference>
<dbReference type="CDD" id="cd17317">
    <property type="entry name" value="MFS_SLC22"/>
    <property type="match status" value="1"/>
</dbReference>
<evidence type="ECO:0000313" key="8">
    <source>
        <dbReference type="Proteomes" id="UP001168821"/>
    </source>
</evidence>
<dbReference type="AlphaFoldDB" id="A0AA38IZ86"/>
<feature type="transmembrane region" description="Helical" evidence="5">
    <location>
        <begin position="209"/>
        <end position="232"/>
    </location>
</feature>
<feature type="transmembrane region" description="Helical" evidence="5">
    <location>
        <begin position="127"/>
        <end position="144"/>
    </location>
</feature>
<evidence type="ECO:0000256" key="3">
    <source>
        <dbReference type="ARBA" id="ARBA00022989"/>
    </source>
</evidence>
<name>A0AA38IZ86_9CUCU</name>
<feature type="domain" description="Major facilitator superfamily (MFS) profile" evidence="6">
    <location>
        <begin position="81"/>
        <end position="495"/>
    </location>
</feature>
<feature type="transmembrane region" description="Helical" evidence="5">
    <location>
        <begin position="354"/>
        <end position="375"/>
    </location>
</feature>
<evidence type="ECO:0000256" key="4">
    <source>
        <dbReference type="ARBA" id="ARBA00023136"/>
    </source>
</evidence>
<feature type="transmembrane region" description="Helical" evidence="5">
    <location>
        <begin position="382"/>
        <end position="401"/>
    </location>
</feature>
<dbReference type="PANTHER" id="PTHR24064">
    <property type="entry name" value="SOLUTE CARRIER FAMILY 22 MEMBER"/>
    <property type="match status" value="1"/>
</dbReference>
<protein>
    <recommendedName>
        <fullName evidence="6">Major facilitator superfamily (MFS) profile domain-containing protein</fullName>
    </recommendedName>
</protein>
<feature type="transmembrane region" description="Helical" evidence="5">
    <location>
        <begin position="151"/>
        <end position="170"/>
    </location>
</feature>
<dbReference type="InterPro" id="IPR005828">
    <property type="entry name" value="MFS_sugar_transport-like"/>
</dbReference>
<dbReference type="GO" id="GO:0022857">
    <property type="term" value="F:transmembrane transporter activity"/>
    <property type="evidence" value="ECO:0007669"/>
    <property type="project" value="InterPro"/>
</dbReference>
<proteinExistence type="predicted"/>
<gene>
    <name evidence="7" type="ORF">Zmor_007251</name>
</gene>
<evidence type="ECO:0000256" key="1">
    <source>
        <dbReference type="ARBA" id="ARBA00004141"/>
    </source>
</evidence>
<keyword evidence="8" id="KW-1185">Reference proteome</keyword>
<dbReference type="Proteomes" id="UP001168821">
    <property type="component" value="Unassembled WGS sequence"/>
</dbReference>
<accession>A0AA38IZ86</accession>
<keyword evidence="4 5" id="KW-0472">Membrane</keyword>
<comment type="caution">
    <text evidence="7">The sequence shown here is derived from an EMBL/GenBank/DDBJ whole genome shotgun (WGS) entry which is preliminary data.</text>
</comment>
<dbReference type="EMBL" id="JALNTZ010000002">
    <property type="protein sequence ID" value="KAJ3662937.1"/>
    <property type="molecule type" value="Genomic_DNA"/>
</dbReference>
<feature type="transmembrane region" description="Helical" evidence="5">
    <location>
        <begin position="442"/>
        <end position="461"/>
    </location>
</feature>
<reference evidence="7" key="1">
    <citation type="journal article" date="2023" name="G3 (Bethesda)">
        <title>Whole genome assemblies of Zophobas morio and Tenebrio molitor.</title>
        <authorList>
            <person name="Kaur S."/>
            <person name="Stinson S.A."/>
            <person name="diCenzo G.C."/>
        </authorList>
    </citation>
    <scope>NUCLEOTIDE SEQUENCE</scope>
    <source>
        <strain evidence="7">QUZm001</strain>
    </source>
</reference>
<dbReference type="InterPro" id="IPR020846">
    <property type="entry name" value="MFS_dom"/>
</dbReference>
<evidence type="ECO:0000259" key="6">
    <source>
        <dbReference type="PROSITE" id="PS50850"/>
    </source>
</evidence>
<dbReference type="Pfam" id="PF00083">
    <property type="entry name" value="Sugar_tr"/>
    <property type="match status" value="1"/>
</dbReference>
<evidence type="ECO:0000313" key="7">
    <source>
        <dbReference type="EMBL" id="KAJ3662937.1"/>
    </source>
</evidence>
<evidence type="ECO:0000256" key="2">
    <source>
        <dbReference type="ARBA" id="ARBA00022692"/>
    </source>
</evidence>
<evidence type="ECO:0000256" key="5">
    <source>
        <dbReference type="SAM" id="Phobius"/>
    </source>
</evidence>
<keyword evidence="3 5" id="KW-1133">Transmembrane helix</keyword>
<dbReference type="InterPro" id="IPR036259">
    <property type="entry name" value="MFS_trans_sf"/>
</dbReference>
<feature type="transmembrane region" description="Helical" evidence="5">
    <location>
        <begin position="473"/>
        <end position="490"/>
    </location>
</feature>
<dbReference type="PROSITE" id="PS50850">
    <property type="entry name" value="MFS"/>
    <property type="match status" value="1"/>
</dbReference>
<feature type="transmembrane region" description="Helical" evidence="5">
    <location>
        <begin position="325"/>
        <end position="342"/>
    </location>
</feature>